<dbReference type="PANTHER" id="PTHR35848">
    <property type="entry name" value="OXALATE-BINDING PROTEIN"/>
    <property type="match status" value="1"/>
</dbReference>
<reference evidence="4" key="1">
    <citation type="submission" date="2016-10" db="EMBL/GenBank/DDBJ databases">
        <title>Comparative genomics uncovers the prolific and rare metabolic potential of the cyanobacterial genus Moorea.</title>
        <authorList>
            <person name="Leao T."/>
            <person name="Castelao G."/>
            <person name="Korobeynikov A."/>
            <person name="Monroe E.A."/>
            <person name="Podell S."/>
            <person name="Glukhov E."/>
            <person name="Allen E."/>
            <person name="Gerwick W.H."/>
            <person name="Gerwick L."/>
        </authorList>
    </citation>
    <scope>NUCLEOTIDE SEQUENCE [LARGE SCALE GENOMIC DNA]</scope>
    <source>
        <strain evidence="4">JHB</strain>
    </source>
</reference>
<dbReference type="EMBL" id="CP017708">
    <property type="protein sequence ID" value="AOY84309.1"/>
    <property type="molecule type" value="Genomic_DNA"/>
</dbReference>
<dbReference type="InterPro" id="IPR011051">
    <property type="entry name" value="RmlC_Cupin_sf"/>
</dbReference>
<evidence type="ECO:0000313" key="4">
    <source>
        <dbReference type="Proteomes" id="UP000176944"/>
    </source>
</evidence>
<feature type="domain" description="Cupin type-2" evidence="2">
    <location>
        <begin position="37"/>
        <end position="104"/>
    </location>
</feature>
<dbReference type="InterPro" id="IPR051610">
    <property type="entry name" value="GPI/OXD"/>
</dbReference>
<keyword evidence="1" id="KW-0479">Metal-binding</keyword>
<accession>A0A1D9G9I7</accession>
<dbReference type="GO" id="GO:0046872">
    <property type="term" value="F:metal ion binding"/>
    <property type="evidence" value="ECO:0007669"/>
    <property type="project" value="UniProtKB-KW"/>
</dbReference>
<dbReference type="InterPro" id="IPR014710">
    <property type="entry name" value="RmlC-like_jellyroll"/>
</dbReference>
<protein>
    <submittedName>
        <fullName evidence="3">Cupin domain-containing protein</fullName>
    </submittedName>
</protein>
<dbReference type="InterPro" id="IPR013096">
    <property type="entry name" value="Cupin_2"/>
</dbReference>
<dbReference type="PANTHER" id="PTHR35848:SF9">
    <property type="entry name" value="SLL1358 PROTEIN"/>
    <property type="match status" value="1"/>
</dbReference>
<dbReference type="AlphaFoldDB" id="A0A1D9G9I7"/>
<dbReference type="Pfam" id="PF07883">
    <property type="entry name" value="Cupin_2"/>
    <property type="match status" value="1"/>
</dbReference>
<evidence type="ECO:0000259" key="2">
    <source>
        <dbReference type="Pfam" id="PF07883"/>
    </source>
</evidence>
<organism evidence="3 4">
    <name type="scientific">Moorena producens (strain JHB)</name>
    <dbReference type="NCBI Taxonomy" id="1454205"/>
    <lineage>
        <taxon>Bacteria</taxon>
        <taxon>Bacillati</taxon>
        <taxon>Cyanobacteriota</taxon>
        <taxon>Cyanophyceae</taxon>
        <taxon>Coleofasciculales</taxon>
        <taxon>Coleofasciculaceae</taxon>
        <taxon>Moorena</taxon>
    </lineage>
</organism>
<sequence>MSNQETINKANAENFKWGTACDGWHLLKSNELSIVEEIMPPGSEGVVHHHEVSRHFFYILEGEASLVIEGKTHVLNRGDSILVLPGKVHQIKNESGNELNFLVVSSPECFTDKHY</sequence>
<dbReference type="Proteomes" id="UP000176944">
    <property type="component" value="Chromosome"/>
</dbReference>
<evidence type="ECO:0000256" key="1">
    <source>
        <dbReference type="ARBA" id="ARBA00022723"/>
    </source>
</evidence>
<gene>
    <name evidence="3" type="ORF">BJP36_34675</name>
</gene>
<proteinExistence type="predicted"/>
<dbReference type="Gene3D" id="2.60.120.10">
    <property type="entry name" value="Jelly Rolls"/>
    <property type="match status" value="1"/>
</dbReference>
<dbReference type="SUPFAM" id="SSF51182">
    <property type="entry name" value="RmlC-like cupins"/>
    <property type="match status" value="1"/>
</dbReference>
<name>A0A1D9G9I7_MOOP1</name>
<evidence type="ECO:0000313" key="3">
    <source>
        <dbReference type="EMBL" id="AOY84309.1"/>
    </source>
</evidence>